<keyword evidence="2" id="KW-1185">Reference proteome</keyword>
<organism evidence="1 2">
    <name type="scientific">Actinokineospora spheciospongiae</name>
    <dbReference type="NCBI Taxonomy" id="909613"/>
    <lineage>
        <taxon>Bacteria</taxon>
        <taxon>Bacillati</taxon>
        <taxon>Actinomycetota</taxon>
        <taxon>Actinomycetes</taxon>
        <taxon>Pseudonocardiales</taxon>
        <taxon>Pseudonocardiaceae</taxon>
        <taxon>Actinokineospora</taxon>
    </lineage>
</organism>
<comment type="caution">
    <text evidence="1">The sequence shown here is derived from an EMBL/GenBank/DDBJ whole genome shotgun (WGS) entry which is preliminary data.</text>
</comment>
<protein>
    <submittedName>
        <fullName evidence="1">Uncharacterized protein</fullName>
    </submittedName>
</protein>
<sequence length="107" mass="11954">MGARDRWVDVAFEEVVVDANDLSDPQVTGMIERMGAWATTRLVDHRGDMEIFEVTVSMLNANGEPEYSLAEEYRLVSMGRAVHTGVLTDTRERVEAALAWRAERGLG</sequence>
<evidence type="ECO:0000313" key="1">
    <source>
        <dbReference type="EMBL" id="EWC60698.1"/>
    </source>
</evidence>
<proteinExistence type="predicted"/>
<evidence type="ECO:0000313" key="2">
    <source>
        <dbReference type="Proteomes" id="UP000019277"/>
    </source>
</evidence>
<name>W7IK36_9PSEU</name>
<dbReference type="STRING" id="909613.UO65_3981"/>
<accession>W7IK36</accession>
<reference evidence="1 2" key="1">
    <citation type="journal article" date="2014" name="Genome Announc.">
        <title>Draft Genome Sequence of the Antitrypanosomally Active Sponge-Associated Bacterium Actinokineospora sp. Strain EG49.</title>
        <authorList>
            <person name="Harjes J."/>
            <person name="Ryu T."/>
            <person name="Abdelmohsen U.R."/>
            <person name="Moitinho-Silva L."/>
            <person name="Horn H."/>
            <person name="Ravasi T."/>
            <person name="Hentschel U."/>
        </authorList>
    </citation>
    <scope>NUCLEOTIDE SEQUENCE [LARGE SCALE GENOMIC DNA]</scope>
    <source>
        <strain evidence="1 2">EG49</strain>
    </source>
</reference>
<gene>
    <name evidence="1" type="ORF">UO65_3981</name>
</gene>
<dbReference type="Proteomes" id="UP000019277">
    <property type="component" value="Unassembled WGS sequence"/>
</dbReference>
<dbReference type="AlphaFoldDB" id="W7IK36"/>
<dbReference type="EMBL" id="AYXG01000147">
    <property type="protein sequence ID" value="EWC60698.1"/>
    <property type="molecule type" value="Genomic_DNA"/>
</dbReference>